<proteinExistence type="predicted"/>
<keyword evidence="3" id="KW-1003">Cell membrane</keyword>
<evidence type="ECO:0000256" key="3">
    <source>
        <dbReference type="ARBA" id="ARBA00022475"/>
    </source>
</evidence>
<keyword evidence="2" id="KW-0813">Transport</keyword>
<feature type="transmembrane region" description="Helical" evidence="7">
    <location>
        <begin position="240"/>
        <end position="262"/>
    </location>
</feature>
<dbReference type="OrthoDB" id="3185104at2"/>
<organism evidence="8 9">
    <name type="scientific">Francisella frigiditurris</name>
    <dbReference type="NCBI Taxonomy" id="1542390"/>
    <lineage>
        <taxon>Bacteria</taxon>
        <taxon>Pseudomonadati</taxon>
        <taxon>Pseudomonadota</taxon>
        <taxon>Gammaproteobacteria</taxon>
        <taxon>Thiotrichales</taxon>
        <taxon>Francisellaceae</taxon>
        <taxon>Francisella</taxon>
    </lineage>
</organism>
<dbReference type="KEGG" id="frc:KX01_1792"/>
<keyword evidence="4 7" id="KW-0812">Transmembrane</keyword>
<dbReference type="GO" id="GO:0022857">
    <property type="term" value="F:transmembrane transporter activity"/>
    <property type="evidence" value="ECO:0007669"/>
    <property type="project" value="InterPro"/>
</dbReference>
<evidence type="ECO:0000256" key="2">
    <source>
        <dbReference type="ARBA" id="ARBA00022448"/>
    </source>
</evidence>
<dbReference type="STRING" id="1542390.KX01_1792"/>
<accession>A0A1J0KWE2</accession>
<dbReference type="Proteomes" id="UP000182521">
    <property type="component" value="Chromosome"/>
</dbReference>
<feature type="transmembrane region" description="Helical" evidence="7">
    <location>
        <begin position="292"/>
        <end position="315"/>
    </location>
</feature>
<evidence type="ECO:0000256" key="1">
    <source>
        <dbReference type="ARBA" id="ARBA00004651"/>
    </source>
</evidence>
<reference evidence="9" key="1">
    <citation type="submission" date="2014-10" db="EMBL/GenBank/DDBJ databases">
        <authorList>
            <person name="Kuske C.R."/>
            <person name="Challacombe J.F."/>
            <person name="Daligault H.E."/>
            <person name="Davenport K.W."/>
            <person name="Johnson S.L."/>
            <person name="Siddaramappa S."/>
            <person name="Petersen J.M."/>
        </authorList>
    </citation>
    <scope>NUCLEOTIDE SEQUENCE [LARGE SCALE GENOMIC DNA]</scope>
    <source>
        <strain evidence="9">CA97-1460</strain>
    </source>
</reference>
<comment type="subcellular location">
    <subcellularLocation>
        <location evidence="1">Cell membrane</location>
        <topology evidence="1">Multi-pass membrane protein</topology>
    </subcellularLocation>
</comment>
<dbReference type="EMBL" id="CP009654">
    <property type="protein sequence ID" value="APC97979.1"/>
    <property type="molecule type" value="Genomic_DNA"/>
</dbReference>
<dbReference type="InterPro" id="IPR050367">
    <property type="entry name" value="APC_superfamily"/>
</dbReference>
<keyword evidence="6 7" id="KW-0472">Membrane</keyword>
<dbReference type="PANTHER" id="PTHR42770:SF15">
    <property type="entry name" value="GLUTAMATE_GAMMA-AMINOBUTYRATE ANTIPORTER-RELATED"/>
    <property type="match status" value="1"/>
</dbReference>
<feature type="transmembrane region" description="Helical" evidence="7">
    <location>
        <begin position="204"/>
        <end position="228"/>
    </location>
</feature>
<name>A0A1J0KWE2_9GAMM</name>
<evidence type="ECO:0000313" key="8">
    <source>
        <dbReference type="EMBL" id="APC97979.1"/>
    </source>
</evidence>
<dbReference type="PIRSF" id="PIRSF006060">
    <property type="entry name" value="AA_transporter"/>
    <property type="match status" value="1"/>
</dbReference>
<dbReference type="RefSeq" id="WP_071664802.1">
    <property type="nucleotide sequence ID" value="NZ_CP009654.1"/>
</dbReference>
<feature type="transmembrane region" description="Helical" evidence="7">
    <location>
        <begin position="35"/>
        <end position="57"/>
    </location>
</feature>
<evidence type="ECO:0000256" key="6">
    <source>
        <dbReference type="ARBA" id="ARBA00023136"/>
    </source>
</evidence>
<feature type="transmembrane region" description="Helical" evidence="7">
    <location>
        <begin position="345"/>
        <end position="363"/>
    </location>
</feature>
<dbReference type="PANTHER" id="PTHR42770">
    <property type="entry name" value="AMINO ACID TRANSPORTER-RELATED"/>
    <property type="match status" value="1"/>
</dbReference>
<feature type="transmembrane region" description="Helical" evidence="7">
    <location>
        <begin position="93"/>
        <end position="119"/>
    </location>
</feature>
<dbReference type="Pfam" id="PF13520">
    <property type="entry name" value="AA_permease_2"/>
    <property type="match status" value="1"/>
</dbReference>
<evidence type="ECO:0000256" key="5">
    <source>
        <dbReference type="ARBA" id="ARBA00022989"/>
    </source>
</evidence>
<evidence type="ECO:0000256" key="7">
    <source>
        <dbReference type="SAM" id="Phobius"/>
    </source>
</evidence>
<feature type="transmembrane region" description="Helical" evidence="7">
    <location>
        <begin position="443"/>
        <end position="465"/>
    </location>
</feature>
<feature type="transmembrane region" description="Helical" evidence="7">
    <location>
        <begin position="131"/>
        <end position="151"/>
    </location>
</feature>
<dbReference type="GO" id="GO:0005886">
    <property type="term" value="C:plasma membrane"/>
    <property type="evidence" value="ECO:0007669"/>
    <property type="project" value="UniProtKB-SubCell"/>
</dbReference>
<dbReference type="Gene3D" id="1.20.1740.10">
    <property type="entry name" value="Amino acid/polyamine transporter I"/>
    <property type="match status" value="1"/>
</dbReference>
<feature type="transmembrane region" description="Helical" evidence="7">
    <location>
        <begin position="163"/>
        <end position="184"/>
    </location>
</feature>
<feature type="transmembrane region" description="Helical" evidence="7">
    <location>
        <begin position="413"/>
        <end position="437"/>
    </location>
</feature>
<protein>
    <submittedName>
        <fullName evidence="8">Amino acid permease family protein</fullName>
    </submittedName>
</protein>
<keyword evidence="9" id="KW-1185">Reference proteome</keyword>
<keyword evidence="5 7" id="KW-1133">Transmembrane helix</keyword>
<dbReference type="InterPro" id="IPR002293">
    <property type="entry name" value="AA/rel_permease1"/>
</dbReference>
<dbReference type="AlphaFoldDB" id="A0A1J0KWE2"/>
<evidence type="ECO:0000313" key="9">
    <source>
        <dbReference type="Proteomes" id="UP000182521"/>
    </source>
</evidence>
<evidence type="ECO:0000256" key="4">
    <source>
        <dbReference type="ARBA" id="ARBA00022692"/>
    </source>
</evidence>
<gene>
    <name evidence="8" type="ORF">KX01_1792</name>
</gene>
<sequence>MEQILTSKKLGLIRLVMINIIAVDSLRNISITAQAGWIVISFYILAAIFFLIPCALLTAEMATGSSDETGGIYIWVKKAFGKRFGFVILWLQWVYNLVWFPSICGFFAGVIAYVMAPLLGQNANDLVSNPWYMMSMSLVMFWSATAINLFGIKTSSTVSTLGAVIGTLLPMIVIILIAFVWSTTHTNNITMPSLNDFVPSGNNVGSWALFITVMFSLFGLEMSAIHAANVRDAKKNFPRALLISGFVILLTLILSNIAVILVSEQLEIGDVDIVTGLMVSFHYFFSQIGMPWLSYFIAITLIFGAFTTTSAWIMGLSRAFMVVSKDNLLPAVFSQTNKNDAPDKILVFQGLIFTIFCFFYIFMPSVHSAYWYLSDLTAQLAVIAYMGMFATALKLKLTQPLQEGQFEIFKGAIGTFVMSTLGIIGCVIAVVVGFIPLDNSEMSVLYFDSLLLGGIVLALVIPYVFTLKMAK</sequence>
<feature type="transmembrane region" description="Helical" evidence="7">
    <location>
        <begin position="369"/>
        <end position="393"/>
    </location>
</feature>